<feature type="compositionally biased region" description="Basic and acidic residues" evidence="1">
    <location>
        <begin position="218"/>
        <end position="227"/>
    </location>
</feature>
<gene>
    <name evidence="3" type="ORF">TVSG_00020</name>
</gene>
<evidence type="ECO:0000313" key="3">
    <source>
        <dbReference type="EMBL" id="AGH30820.1"/>
    </source>
</evidence>
<keyword evidence="2" id="KW-1133">Transmembrane helix</keyword>
<keyword evidence="2" id="KW-0472">Membrane</keyword>
<dbReference type="GeneID" id="15013269"/>
<feature type="transmembrane region" description="Helical" evidence="2">
    <location>
        <begin position="414"/>
        <end position="433"/>
    </location>
</feature>
<proteinExistence type="predicted"/>
<reference evidence="3 4" key="1">
    <citation type="submission" date="2010-09" db="EMBL/GenBank/DDBJ databases">
        <title>The Genome Sequence of Tetraselmis viridis virus S1.</title>
        <authorList>
            <consortium name="The Broad Institute Genome Sequencing Platform"/>
            <person name="Henn M.R."/>
            <person name="Bratbak G."/>
            <person name="Levin J."/>
            <person name="Malboeuf C."/>
            <person name="Casali M."/>
            <person name="Russ C."/>
            <person name="Lennon N."/>
            <person name="Chapman S.B."/>
            <person name="Erlich R."/>
            <person name="Young S.K."/>
            <person name="Yandava C."/>
            <person name="Zeng Q."/>
            <person name="Fitzgerald M.F."/>
            <person name="Alvarado L."/>
            <person name="Anderson S."/>
            <person name="Berlin A."/>
            <person name="Chen Z."/>
            <person name="Freedman E."/>
            <person name="Gellesch M."/>
            <person name="Goldberg J."/>
            <person name="Green L."/>
            <person name="Griggs A."/>
            <person name="Gujja S."/>
            <person name="Heilman E."/>
            <person name="Heiman D."/>
            <person name="Hollinger A."/>
            <person name="Howarth C."/>
            <person name="Larson L."/>
            <person name="Mehta T."/>
            <person name="Neiman D."/>
            <person name="Pearson M."/>
            <person name="Roberts A."/>
            <person name="Ryan E."/>
            <person name="Saif S."/>
            <person name="Shea T."/>
            <person name="Shenoy N."/>
            <person name="Sisk P."/>
            <person name="Stolte C."/>
            <person name="Sykes S."/>
            <person name="White J."/>
            <person name="Haas B."/>
            <person name="Nusbaum C."/>
            <person name="Birren B."/>
        </authorList>
    </citation>
    <scope>NUCLEOTIDE SEQUENCE [LARGE SCALE GENOMIC DNA]</scope>
    <source>
        <strain evidence="3 4">S1</strain>
    </source>
</reference>
<dbReference type="EMBL" id="HQ332143">
    <property type="protein sequence ID" value="AGH30820.1"/>
    <property type="molecule type" value="Genomic_DNA"/>
</dbReference>
<sequence>MNSYEDRRVDPQKMLAYAGMHSDNFPNQPVLKNEIPDYIAHHSRVIADPRYRKALKDEGYIVMNYEDANMSLVVKSNQSGGLDGKLYFMGKREGPDETRLAFKDVVLGASVDKVMENPHMQATKKVVDTAESMFKNPNSNLEYVGHSLGGYRAKYFGRINGRDQTILGGHETFLTKYPENTEGAKSDYHTIETDPVDLKKLLPMSSDETSSYTTYPRPEMRTNPDGTRDYFIDHISTAYDGPRAEVTPGLRANRYVKSVGGGSTLAGGLAIIGGATPLAVDLVNNDAKGFFKDAGELGGAALFGAPALGAVAVYEYGTAAKGDFERGDTTMGVLHTGDAIAVPVGAAAWGMMGGGALMEGAAAVDNGIATYRDIENKEYDHATAHGIETVAYGAGAVGGIMAVAGALAPETGGLSLLIGGAVAGIAELADTIGKKRYRKRKEKEDEIKQEHAEEFNREKHEMQNKREMWEESVRDKQKSNKKRGIWEDFDRKRAEADAREATIKDSRSKHQKISNGNNGDSDPSVQTSHHPATHRNSAYKMQSHEPGVRG</sequence>
<evidence type="ECO:0000256" key="1">
    <source>
        <dbReference type="SAM" id="MobiDB-lite"/>
    </source>
</evidence>
<evidence type="ECO:0000313" key="4">
    <source>
        <dbReference type="Proteomes" id="UP000202230"/>
    </source>
</evidence>
<feature type="transmembrane region" description="Helical" evidence="2">
    <location>
        <begin position="389"/>
        <end position="408"/>
    </location>
</feature>
<feature type="region of interest" description="Disordered" evidence="1">
    <location>
        <begin position="207"/>
        <end position="227"/>
    </location>
</feature>
<evidence type="ECO:0000256" key="2">
    <source>
        <dbReference type="SAM" id="Phobius"/>
    </source>
</evidence>
<dbReference type="KEGG" id="vg:15013269"/>
<keyword evidence="4" id="KW-1185">Reference proteome</keyword>
<organism evidence="3 4">
    <name type="scientific">Tetraselmis viridis virus S1</name>
    <dbReference type="NCBI Taxonomy" id="756285"/>
    <lineage>
        <taxon>Viruses</taxon>
        <taxon>Varidnaviria</taxon>
        <taxon>Bamfordvirae</taxon>
        <taxon>Preplasmiviricota</taxon>
        <taxon>Polisuviricotina</taxon>
        <taxon>Aquintoviricetes</taxon>
        <taxon>Archintovirales</taxon>
        <taxon>Phypoliviridae</taxon>
        <taxon>Tetrivirus</taxon>
        <taxon>Tetrivirus crimaeaense</taxon>
    </lineage>
</organism>
<accession>M4QMF8</accession>
<dbReference type="RefSeq" id="YP_007676625.1">
    <property type="nucleotide sequence ID" value="NC_020869.1"/>
</dbReference>
<dbReference type="Proteomes" id="UP000202230">
    <property type="component" value="Segment"/>
</dbReference>
<feature type="region of interest" description="Disordered" evidence="1">
    <location>
        <begin position="438"/>
        <end position="550"/>
    </location>
</feature>
<feature type="compositionally biased region" description="Polar residues" evidence="1">
    <location>
        <begin position="513"/>
        <end position="540"/>
    </location>
</feature>
<feature type="compositionally biased region" description="Basic and acidic residues" evidence="1">
    <location>
        <begin position="442"/>
        <end position="508"/>
    </location>
</feature>
<keyword evidence="2" id="KW-0812">Transmembrane</keyword>
<protein>
    <submittedName>
        <fullName evidence="3">Uncharacterized protein</fullName>
    </submittedName>
</protein>
<name>M4QMF8_9VIRU</name>